<dbReference type="Pfam" id="PF00019">
    <property type="entry name" value="TGF_beta"/>
    <property type="match status" value="1"/>
</dbReference>
<dbReference type="InterPro" id="IPR029034">
    <property type="entry name" value="Cystine-knot_cytokine"/>
</dbReference>
<organism evidence="13 14">
    <name type="scientific">Gryllus longicercus</name>
    <dbReference type="NCBI Taxonomy" id="2509291"/>
    <lineage>
        <taxon>Eukaryota</taxon>
        <taxon>Metazoa</taxon>
        <taxon>Ecdysozoa</taxon>
        <taxon>Arthropoda</taxon>
        <taxon>Hexapoda</taxon>
        <taxon>Insecta</taxon>
        <taxon>Pterygota</taxon>
        <taxon>Neoptera</taxon>
        <taxon>Polyneoptera</taxon>
        <taxon>Orthoptera</taxon>
        <taxon>Ensifera</taxon>
        <taxon>Gryllidea</taxon>
        <taxon>Grylloidea</taxon>
        <taxon>Gryllidae</taxon>
        <taxon>Gryllinae</taxon>
        <taxon>Gryllus</taxon>
    </lineage>
</organism>
<feature type="compositionally biased region" description="Acidic residues" evidence="10">
    <location>
        <begin position="407"/>
        <end position="434"/>
    </location>
</feature>
<proteinExistence type="inferred from homology"/>
<dbReference type="EMBL" id="JAZDUA010000057">
    <property type="protein sequence ID" value="KAK7870472.1"/>
    <property type="molecule type" value="Genomic_DNA"/>
</dbReference>
<evidence type="ECO:0000256" key="4">
    <source>
        <dbReference type="ARBA" id="ARBA00022525"/>
    </source>
</evidence>
<keyword evidence="4" id="KW-0964">Secreted</keyword>
<keyword evidence="14" id="KW-1185">Reference proteome</keyword>
<evidence type="ECO:0000256" key="8">
    <source>
        <dbReference type="ARBA" id="ARBA00023180"/>
    </source>
</evidence>
<feature type="signal peptide" evidence="11">
    <location>
        <begin position="1"/>
        <end position="30"/>
    </location>
</feature>
<feature type="chain" id="PRO_5042942663" description="TGF-beta family profile domain-containing protein" evidence="11">
    <location>
        <begin position="31"/>
        <end position="570"/>
    </location>
</feature>
<comment type="caution">
    <text evidence="13">The sequence shown here is derived from an EMBL/GenBank/DDBJ whole genome shotgun (WGS) entry which is preliminary data.</text>
</comment>
<dbReference type="CDD" id="cd13761">
    <property type="entry name" value="TGF_beta_BMP5_like"/>
    <property type="match status" value="1"/>
</dbReference>
<dbReference type="GO" id="GO:0008083">
    <property type="term" value="F:growth factor activity"/>
    <property type="evidence" value="ECO:0007669"/>
    <property type="project" value="UniProtKB-KW"/>
</dbReference>
<evidence type="ECO:0000256" key="10">
    <source>
        <dbReference type="SAM" id="MobiDB-lite"/>
    </source>
</evidence>
<dbReference type="Pfam" id="PF00688">
    <property type="entry name" value="TGFb_propeptide"/>
    <property type="match status" value="1"/>
</dbReference>
<evidence type="ECO:0000256" key="11">
    <source>
        <dbReference type="SAM" id="SignalP"/>
    </source>
</evidence>
<accession>A0AAN9VZ59</accession>
<dbReference type="InterPro" id="IPR001839">
    <property type="entry name" value="TGF-b_C"/>
</dbReference>
<dbReference type="SUPFAM" id="SSF57501">
    <property type="entry name" value="Cystine-knot cytokines"/>
    <property type="match status" value="1"/>
</dbReference>
<evidence type="ECO:0000256" key="5">
    <source>
        <dbReference type="ARBA" id="ARBA00022729"/>
    </source>
</evidence>
<dbReference type="PANTHER" id="PTHR11848">
    <property type="entry name" value="TGF-BETA FAMILY"/>
    <property type="match status" value="1"/>
</dbReference>
<dbReference type="GO" id="GO:0032502">
    <property type="term" value="P:developmental process"/>
    <property type="evidence" value="ECO:0007669"/>
    <property type="project" value="UniProtKB-ARBA"/>
</dbReference>
<dbReference type="AlphaFoldDB" id="A0AAN9VZ59"/>
<keyword evidence="3" id="KW-0202">Cytokine</keyword>
<gene>
    <name evidence="13" type="ORF">R5R35_000748</name>
</gene>
<dbReference type="InterPro" id="IPR001111">
    <property type="entry name" value="TGF-b_propeptide"/>
</dbReference>
<evidence type="ECO:0000259" key="12">
    <source>
        <dbReference type="PROSITE" id="PS51362"/>
    </source>
</evidence>
<feature type="region of interest" description="Disordered" evidence="10">
    <location>
        <begin position="363"/>
        <end position="464"/>
    </location>
</feature>
<evidence type="ECO:0000256" key="6">
    <source>
        <dbReference type="ARBA" id="ARBA00023030"/>
    </source>
</evidence>
<dbReference type="FunFam" id="2.10.90.10:FF:000003">
    <property type="entry name" value="Bone morphogenetic protein 5"/>
    <property type="match status" value="1"/>
</dbReference>
<sequence length="570" mass="62321">MGAARASVSAAARAALALGLALALVALALAQGAHATLSGLYASNGLDQTEIQHLATPQEKRFVEREILSLLGLQRRPRAAPGRAAAAAALRRSHLQQQQHRPRGAGAPEASASASLSASAEGAPAAGPAPRFLLGVYEALLRQQQLQGEGATAMAEAEEAARALGFDLSGYDRAVLDKSDVIMGFVSRPGRAWGGAPRPRHARGRRLWFDAAESPPSDALLGAELRLYQRGGPRLRTRPRHHAHHHQQQEDEGEEQDQAVNALGDNDDDEEEEEEEEEEDAEEEYTVTLYQLLPVPNQGEALLRVDETNTSLAHAGWLLLNATAPLAAWAAAPAANLGLHLSVHRTRDGHEVHPSDIGLVAEGDGDDEERQPFMVGFFKSPPGASRAPPAPLPDLRRSRRRNPFLPEGEDEQVLDEWLEDEEGGETDEEGEDIEDMKRRSTRDTTSRKRRKSTGLPPPQQASQWASRSCQMLELYVNFKDLHWQDWIIAPAGFQAFYCSGECNFPLNAHMNATNHAIVQTLVHLMNPLQVPKPCCAPTKLGPIQILYYLEDSNVTLKRYKNMVVKSCGCH</sequence>
<dbReference type="Proteomes" id="UP001378592">
    <property type="component" value="Unassembled WGS sequence"/>
</dbReference>
<dbReference type="PANTHER" id="PTHR11848:SF310">
    <property type="entry name" value="PROTEIN 60A-RELATED"/>
    <property type="match status" value="1"/>
</dbReference>
<dbReference type="PROSITE" id="PS00250">
    <property type="entry name" value="TGF_BETA_1"/>
    <property type="match status" value="1"/>
</dbReference>
<comment type="subcellular location">
    <subcellularLocation>
        <location evidence="1">Secreted</location>
    </subcellularLocation>
</comment>
<evidence type="ECO:0000256" key="9">
    <source>
        <dbReference type="RuleBase" id="RU000354"/>
    </source>
</evidence>
<dbReference type="PROSITE" id="PS51362">
    <property type="entry name" value="TGF_BETA_2"/>
    <property type="match status" value="1"/>
</dbReference>
<keyword evidence="8" id="KW-0325">Glycoprotein</keyword>
<dbReference type="SMART" id="SM00204">
    <property type="entry name" value="TGFB"/>
    <property type="match status" value="1"/>
</dbReference>
<dbReference type="GO" id="GO:0005615">
    <property type="term" value="C:extracellular space"/>
    <property type="evidence" value="ECO:0007669"/>
    <property type="project" value="UniProtKB-KW"/>
</dbReference>
<keyword evidence="7" id="KW-1015">Disulfide bond</keyword>
<dbReference type="Gene3D" id="2.60.120.970">
    <property type="match status" value="1"/>
</dbReference>
<evidence type="ECO:0000256" key="7">
    <source>
        <dbReference type="ARBA" id="ARBA00023157"/>
    </source>
</evidence>
<feature type="region of interest" description="Disordered" evidence="10">
    <location>
        <begin position="82"/>
        <end position="123"/>
    </location>
</feature>
<name>A0AAN9VZ59_9ORTH</name>
<feature type="domain" description="TGF-beta family profile" evidence="12">
    <location>
        <begin position="447"/>
        <end position="570"/>
    </location>
</feature>
<feature type="compositionally biased region" description="Acidic residues" evidence="10">
    <location>
        <begin position="265"/>
        <end position="285"/>
    </location>
</feature>
<evidence type="ECO:0000313" key="13">
    <source>
        <dbReference type="EMBL" id="KAK7870472.1"/>
    </source>
</evidence>
<evidence type="ECO:0000256" key="3">
    <source>
        <dbReference type="ARBA" id="ARBA00022514"/>
    </source>
</evidence>
<comment type="similarity">
    <text evidence="2 9">Belongs to the TGF-beta family.</text>
</comment>
<dbReference type="InterPro" id="IPR015615">
    <property type="entry name" value="TGF-beta-rel"/>
</dbReference>
<dbReference type="GO" id="GO:0005125">
    <property type="term" value="F:cytokine activity"/>
    <property type="evidence" value="ECO:0007669"/>
    <property type="project" value="UniProtKB-KW"/>
</dbReference>
<dbReference type="InterPro" id="IPR017948">
    <property type="entry name" value="TGFb_CS"/>
</dbReference>
<protein>
    <recommendedName>
        <fullName evidence="12">TGF-beta family profile domain-containing protein</fullName>
    </recommendedName>
</protein>
<feature type="compositionally biased region" description="Basic residues" evidence="10">
    <location>
        <begin position="234"/>
        <end position="246"/>
    </location>
</feature>
<keyword evidence="6 9" id="KW-0339">Growth factor</keyword>
<feature type="compositionally biased region" description="Basic and acidic residues" evidence="10">
    <location>
        <begin position="435"/>
        <end position="446"/>
    </location>
</feature>
<evidence type="ECO:0000256" key="1">
    <source>
        <dbReference type="ARBA" id="ARBA00004613"/>
    </source>
</evidence>
<feature type="region of interest" description="Disordered" evidence="10">
    <location>
        <begin position="234"/>
        <end position="285"/>
    </location>
</feature>
<reference evidence="13 14" key="1">
    <citation type="submission" date="2024-03" db="EMBL/GenBank/DDBJ databases">
        <title>The genome assembly and annotation of the cricket Gryllus longicercus Weissman &amp; Gray.</title>
        <authorList>
            <person name="Szrajer S."/>
            <person name="Gray D."/>
            <person name="Ylla G."/>
        </authorList>
    </citation>
    <scope>NUCLEOTIDE SEQUENCE [LARGE SCALE GENOMIC DNA]</scope>
    <source>
        <strain evidence="13">DAG 2021-001</strain>
        <tissue evidence="13">Whole body minus gut</tissue>
    </source>
</reference>
<keyword evidence="5 11" id="KW-0732">Signal</keyword>
<dbReference type="Gene3D" id="2.10.90.10">
    <property type="entry name" value="Cystine-knot cytokines"/>
    <property type="match status" value="1"/>
</dbReference>
<evidence type="ECO:0000313" key="14">
    <source>
        <dbReference type="Proteomes" id="UP001378592"/>
    </source>
</evidence>
<evidence type="ECO:0000256" key="2">
    <source>
        <dbReference type="ARBA" id="ARBA00006656"/>
    </source>
</evidence>